<dbReference type="EMBL" id="FQWV01000001">
    <property type="protein sequence ID" value="SHG58340.1"/>
    <property type="molecule type" value="Genomic_DNA"/>
</dbReference>
<accession>A0A1M5L096</accession>
<proteinExistence type="predicted"/>
<keyword evidence="3" id="KW-1185">Reference proteome</keyword>
<evidence type="ECO:0000256" key="1">
    <source>
        <dbReference type="SAM" id="MobiDB-lite"/>
    </source>
</evidence>
<evidence type="ECO:0000313" key="2">
    <source>
        <dbReference type="EMBL" id="SHG58340.1"/>
    </source>
</evidence>
<dbReference type="PROSITE" id="PS51318">
    <property type="entry name" value="TAT"/>
    <property type="match status" value="1"/>
</dbReference>
<feature type="region of interest" description="Disordered" evidence="1">
    <location>
        <begin position="1"/>
        <end position="25"/>
    </location>
</feature>
<protein>
    <submittedName>
        <fullName evidence="2">Ferritin-like domain-containing protein</fullName>
    </submittedName>
</protein>
<gene>
    <name evidence="2" type="ORF">SAMN05443636_0710</name>
</gene>
<dbReference type="Proteomes" id="UP000184357">
    <property type="component" value="Unassembled WGS sequence"/>
</dbReference>
<feature type="compositionally biased region" description="Basic and acidic residues" evidence="1">
    <location>
        <begin position="1"/>
        <end position="13"/>
    </location>
</feature>
<organism evidence="2 3">
    <name type="scientific">Halobaculum gomorrense</name>
    <dbReference type="NCBI Taxonomy" id="43928"/>
    <lineage>
        <taxon>Archaea</taxon>
        <taxon>Methanobacteriati</taxon>
        <taxon>Methanobacteriota</taxon>
        <taxon>Stenosarchaea group</taxon>
        <taxon>Halobacteria</taxon>
        <taxon>Halobacteriales</taxon>
        <taxon>Haloferacaceae</taxon>
        <taxon>Halobaculum</taxon>
    </lineage>
</organism>
<dbReference type="STRING" id="43928.SAMN05443636_0710"/>
<dbReference type="RefSeq" id="WP_079991465.1">
    <property type="nucleotide sequence ID" value="NZ_FQWV01000001.1"/>
</dbReference>
<dbReference type="InterPro" id="IPR012347">
    <property type="entry name" value="Ferritin-like"/>
</dbReference>
<reference evidence="2 3" key="1">
    <citation type="submission" date="2016-11" db="EMBL/GenBank/DDBJ databases">
        <authorList>
            <person name="Jaros S."/>
            <person name="Januszkiewicz K."/>
            <person name="Wedrychowicz H."/>
        </authorList>
    </citation>
    <scope>NUCLEOTIDE SEQUENCE [LARGE SCALE GENOMIC DNA]</scope>
    <source>
        <strain evidence="2 3">DSM 9297</strain>
    </source>
</reference>
<dbReference type="OrthoDB" id="201781at2157"/>
<feature type="compositionally biased region" description="Gly residues" evidence="1">
    <location>
        <begin position="260"/>
        <end position="290"/>
    </location>
</feature>
<dbReference type="Gene3D" id="1.20.1260.10">
    <property type="match status" value="1"/>
</dbReference>
<sequence>MTVNEHSNDERSGGIDAADNDSGGSRRRFLSRSAIAGSVLLALGGGAGLLLAQEDDDAEAQEGPLFDDEEGTDVDVLNYALTLKHLENAFYRTGLETFDPADFVESKATIVSTEADAAVLYENLETIGEHEVAHVDLLRRAVELLGGTPVEEAKYDFRLEDVAGFMSLASTLENTGVAAYAGAAPAVESPDLLRTALGVHSVEARHAAVVTAAGNSDPYPDAIDAPAARPDVLAAVDPLIVYDADDGKSGDSEGTEDGAGDGNGSEDGAGVEGEGEGSNAGEGGGNGGSGEGEEAE</sequence>
<dbReference type="InterPro" id="IPR009078">
    <property type="entry name" value="Ferritin-like_SF"/>
</dbReference>
<name>A0A1M5L096_9EURY</name>
<evidence type="ECO:0000313" key="3">
    <source>
        <dbReference type="Proteomes" id="UP000184357"/>
    </source>
</evidence>
<dbReference type="InterPro" id="IPR006311">
    <property type="entry name" value="TAT_signal"/>
</dbReference>
<dbReference type="Pfam" id="PF13668">
    <property type="entry name" value="Ferritin_2"/>
    <property type="match status" value="1"/>
</dbReference>
<feature type="region of interest" description="Disordered" evidence="1">
    <location>
        <begin position="243"/>
        <end position="296"/>
    </location>
</feature>
<dbReference type="SUPFAM" id="SSF47240">
    <property type="entry name" value="Ferritin-like"/>
    <property type="match status" value="1"/>
</dbReference>
<dbReference type="AlphaFoldDB" id="A0A1M5L096"/>